<comment type="subcellular location">
    <subcellularLocation>
        <location evidence="1 4">Nucleus</location>
    </subcellularLocation>
</comment>
<evidence type="ECO:0000256" key="2">
    <source>
        <dbReference type="ARBA" id="ARBA00022491"/>
    </source>
</evidence>
<comment type="caution">
    <text evidence="5">The sequence shown here is derived from an EMBL/GenBank/DDBJ whole genome shotgun (WGS) entry which is preliminary data.</text>
</comment>
<accession>A0A2K3KRA9</accession>
<dbReference type="PANTHER" id="PTHR12346">
    <property type="entry name" value="SIN3B-RELATED"/>
    <property type="match status" value="1"/>
</dbReference>
<dbReference type="GO" id="GO:0000118">
    <property type="term" value="C:histone deacetylase complex"/>
    <property type="evidence" value="ECO:0007669"/>
    <property type="project" value="TreeGrafter"/>
</dbReference>
<dbReference type="GO" id="GO:0003714">
    <property type="term" value="F:transcription corepressor activity"/>
    <property type="evidence" value="ECO:0007669"/>
    <property type="project" value="InterPro"/>
</dbReference>
<protein>
    <submittedName>
        <fullName evidence="5">Paired amphipathic helix protein SIN3 4-like</fullName>
    </submittedName>
</protein>
<dbReference type="PROSITE" id="PS51477">
    <property type="entry name" value="PAH"/>
    <property type="match status" value="1"/>
</dbReference>
<dbReference type="InterPro" id="IPR036600">
    <property type="entry name" value="PAH_sf"/>
</dbReference>
<dbReference type="STRING" id="57577.A0A2K3KRA9"/>
<dbReference type="Gramene" id="Tp57577_TGAC_v2_mRNA27623">
    <property type="protein sequence ID" value="Tp57577_TGAC_v2_mRNA27623"/>
    <property type="gene ID" value="Tp57577_TGAC_v2_gene26710"/>
</dbReference>
<dbReference type="SUPFAM" id="SSF47762">
    <property type="entry name" value="PAH2 domain"/>
    <property type="match status" value="1"/>
</dbReference>
<dbReference type="AlphaFoldDB" id="A0A2K3KRA9"/>
<dbReference type="Pfam" id="PF02671">
    <property type="entry name" value="PAH"/>
    <property type="match status" value="1"/>
</dbReference>
<dbReference type="FunFam" id="1.20.1160.11:FF:000001">
    <property type="entry name" value="Paired amphipathic helix protein Sin3"/>
    <property type="match status" value="1"/>
</dbReference>
<name>A0A2K3KRA9_TRIPR</name>
<dbReference type="PANTHER" id="PTHR12346:SF0">
    <property type="entry name" value="SIN3A, ISOFORM G"/>
    <property type="match status" value="1"/>
</dbReference>
<evidence type="ECO:0000256" key="1">
    <source>
        <dbReference type="ARBA" id="ARBA00004123"/>
    </source>
</evidence>
<organism evidence="5 6">
    <name type="scientific">Trifolium pratense</name>
    <name type="common">Red clover</name>
    <dbReference type="NCBI Taxonomy" id="57577"/>
    <lineage>
        <taxon>Eukaryota</taxon>
        <taxon>Viridiplantae</taxon>
        <taxon>Streptophyta</taxon>
        <taxon>Embryophyta</taxon>
        <taxon>Tracheophyta</taxon>
        <taxon>Spermatophyta</taxon>
        <taxon>Magnoliopsida</taxon>
        <taxon>eudicotyledons</taxon>
        <taxon>Gunneridae</taxon>
        <taxon>Pentapetalae</taxon>
        <taxon>rosids</taxon>
        <taxon>fabids</taxon>
        <taxon>Fabales</taxon>
        <taxon>Fabaceae</taxon>
        <taxon>Papilionoideae</taxon>
        <taxon>50 kb inversion clade</taxon>
        <taxon>NPAAA clade</taxon>
        <taxon>Hologalegina</taxon>
        <taxon>IRL clade</taxon>
        <taxon>Trifolieae</taxon>
        <taxon>Trifolium</taxon>
    </lineage>
</organism>
<evidence type="ECO:0000313" key="6">
    <source>
        <dbReference type="Proteomes" id="UP000236291"/>
    </source>
</evidence>
<reference evidence="5 6" key="1">
    <citation type="journal article" date="2014" name="Am. J. Bot.">
        <title>Genome assembly and annotation for red clover (Trifolium pratense; Fabaceae).</title>
        <authorList>
            <person name="Istvanek J."/>
            <person name="Jaros M."/>
            <person name="Krenek A."/>
            <person name="Repkova J."/>
        </authorList>
    </citation>
    <scope>NUCLEOTIDE SEQUENCE [LARGE SCALE GENOMIC DNA]</scope>
    <source>
        <strain evidence="6">cv. Tatra</strain>
        <tissue evidence="5">Young leaves</tissue>
    </source>
</reference>
<dbReference type="Proteomes" id="UP000236291">
    <property type="component" value="Unassembled WGS sequence"/>
</dbReference>
<gene>
    <name evidence="5" type="ORF">L195_g056376</name>
</gene>
<dbReference type="GO" id="GO:0000122">
    <property type="term" value="P:negative regulation of transcription by RNA polymerase II"/>
    <property type="evidence" value="ECO:0007669"/>
    <property type="project" value="TreeGrafter"/>
</dbReference>
<proteinExistence type="predicted"/>
<evidence type="ECO:0000313" key="5">
    <source>
        <dbReference type="EMBL" id="PNX68816.1"/>
    </source>
</evidence>
<reference evidence="5 6" key="2">
    <citation type="journal article" date="2017" name="Front. Plant Sci.">
        <title>Gene Classification and Mining of Molecular Markers Useful in Red Clover (Trifolium pratense) Breeding.</title>
        <authorList>
            <person name="Istvanek J."/>
            <person name="Dluhosova J."/>
            <person name="Dluhos P."/>
            <person name="Patkova L."/>
            <person name="Nedelnik J."/>
            <person name="Repkova J."/>
        </authorList>
    </citation>
    <scope>NUCLEOTIDE SEQUENCE [LARGE SCALE GENOMIC DNA]</scope>
    <source>
        <strain evidence="6">cv. Tatra</strain>
        <tissue evidence="5">Young leaves</tissue>
    </source>
</reference>
<dbReference type="Gene3D" id="1.20.1160.11">
    <property type="entry name" value="Paired amphipathic helix"/>
    <property type="match status" value="1"/>
</dbReference>
<keyword evidence="3 4" id="KW-0539">Nucleus</keyword>
<dbReference type="EMBL" id="ASHM01106549">
    <property type="protein sequence ID" value="PNX68816.1"/>
    <property type="molecule type" value="Genomic_DNA"/>
</dbReference>
<keyword evidence="2" id="KW-0678">Repressor</keyword>
<dbReference type="GO" id="GO:0000785">
    <property type="term" value="C:chromatin"/>
    <property type="evidence" value="ECO:0007669"/>
    <property type="project" value="TreeGrafter"/>
</dbReference>
<evidence type="ECO:0000256" key="3">
    <source>
        <dbReference type="ARBA" id="ARBA00023242"/>
    </source>
</evidence>
<dbReference type="InterPro" id="IPR039774">
    <property type="entry name" value="Sin3-like"/>
</dbReference>
<evidence type="ECO:0000256" key="4">
    <source>
        <dbReference type="PROSITE-ProRule" id="PRU00810"/>
    </source>
</evidence>
<sequence length="85" mass="10070">MSGSSSANNVISTDDTLVYLDEIKDAFKDEVEKFNDFIEIMRDFKERRIDVEDVASRVKELFKEHEELLMKFNNYLPDEYKISPQ</sequence>
<dbReference type="InterPro" id="IPR003822">
    <property type="entry name" value="PAH"/>
</dbReference>